<dbReference type="GO" id="GO:0004674">
    <property type="term" value="F:protein serine/threonine kinase activity"/>
    <property type="evidence" value="ECO:0007669"/>
    <property type="project" value="UniProtKB-KW"/>
</dbReference>
<evidence type="ECO:0000313" key="6">
    <source>
        <dbReference type="EMBL" id="KAK7030366.1"/>
    </source>
</evidence>
<dbReference type="EMBL" id="JAYKXP010000076">
    <property type="protein sequence ID" value="KAK7030380.1"/>
    <property type="molecule type" value="Genomic_DNA"/>
</dbReference>
<dbReference type="AlphaFoldDB" id="A0AAW0BU12"/>
<dbReference type="PROSITE" id="PS51158">
    <property type="entry name" value="ALPHA_KINASE"/>
    <property type="match status" value="1"/>
</dbReference>
<dbReference type="InterPro" id="IPR011009">
    <property type="entry name" value="Kinase-like_dom_sf"/>
</dbReference>
<reference evidence="7 9" key="1">
    <citation type="submission" date="2024-01" db="EMBL/GenBank/DDBJ databases">
        <title>A draft genome for a cacao thread blight-causing isolate of Paramarasmius palmivorus.</title>
        <authorList>
            <person name="Baruah I.K."/>
            <person name="Bukari Y."/>
            <person name="Amoako-Attah I."/>
            <person name="Meinhardt L.W."/>
            <person name="Bailey B.A."/>
            <person name="Cohen S.P."/>
        </authorList>
    </citation>
    <scope>NUCLEOTIDE SEQUENCE [LARGE SCALE GENOMIC DNA]</scope>
    <source>
        <strain evidence="7 9">GH-12</strain>
    </source>
</reference>
<protein>
    <recommendedName>
        <fullName evidence="5">Alpha-type protein kinase domain-containing protein</fullName>
    </recommendedName>
</protein>
<keyword evidence="9" id="KW-1185">Reference proteome</keyword>
<evidence type="ECO:0000259" key="5">
    <source>
        <dbReference type="PROSITE" id="PS51158"/>
    </source>
</evidence>
<proteinExistence type="predicted"/>
<comment type="caution">
    <text evidence="7">The sequence shown here is derived from an EMBL/GenBank/DDBJ whole genome shotgun (WGS) entry which is preliminary data.</text>
</comment>
<feature type="domain" description="Alpha-type protein kinase" evidence="5">
    <location>
        <begin position="468"/>
        <end position="742"/>
    </location>
</feature>
<dbReference type="EMBL" id="JAYKXP010000029">
    <property type="protein sequence ID" value="KAK7043074.1"/>
    <property type="molecule type" value="Genomic_DNA"/>
</dbReference>
<organism evidence="7 9">
    <name type="scientific">Paramarasmius palmivorus</name>
    <dbReference type="NCBI Taxonomy" id="297713"/>
    <lineage>
        <taxon>Eukaryota</taxon>
        <taxon>Fungi</taxon>
        <taxon>Dikarya</taxon>
        <taxon>Basidiomycota</taxon>
        <taxon>Agaricomycotina</taxon>
        <taxon>Agaricomycetes</taxon>
        <taxon>Agaricomycetidae</taxon>
        <taxon>Agaricales</taxon>
        <taxon>Marasmiineae</taxon>
        <taxon>Marasmiaceae</taxon>
        <taxon>Paramarasmius</taxon>
    </lineage>
</organism>
<keyword evidence="1" id="KW-0723">Serine/threonine-protein kinase</keyword>
<keyword evidence="3" id="KW-0418">Kinase</keyword>
<evidence type="ECO:0000313" key="7">
    <source>
        <dbReference type="EMBL" id="KAK7030380.1"/>
    </source>
</evidence>
<dbReference type="Proteomes" id="UP001383192">
    <property type="component" value="Unassembled WGS sequence"/>
</dbReference>
<dbReference type="Gene3D" id="3.20.200.10">
    <property type="entry name" value="MHCK/EF2 kinase"/>
    <property type="match status" value="1"/>
</dbReference>
<evidence type="ECO:0000313" key="9">
    <source>
        <dbReference type="Proteomes" id="UP001383192"/>
    </source>
</evidence>
<keyword evidence="2" id="KW-0808">Transferase</keyword>
<evidence type="ECO:0000256" key="3">
    <source>
        <dbReference type="ARBA" id="ARBA00022777"/>
    </source>
</evidence>
<sequence length="762" mass="84993">MIQADEKYFFVGNGTKIKMVCTKCNDRYKRQATVARETYQRAIPALQPTANKNTDANVQLGRSLFTPAAPALSSGSSLGRTSQEAPPALMLPPPVPKVSRYPTAASNHSGMRPNPKVISEMVIASHKKDTHKFYQNKVVPISSTAHHGPAINLYASSSSGVHPLARLPATGYSRDHKFYEEQKSVYQRAAYAKGGDVLPVRLTLGHGVLGKPGVFIELSELSDLKPQFDAHATIPEIRREAMKYAITRLQAHGVQISEYQDFVYEWNTDNFSLRDITINGTKQYGSGVDLDTEEVAKQYGLSRPYLLNVHGKIVTKGKNGDTKWEPNKKTGCVLRVSIRGADWEQFVDAVEQYREEQEQSSTAMARTMSKQLSNNFVSSSAQEVSILTSGKRARSDSLAKTPPRNAIRLPPMWKSPQQHVVEEGLAQGGRMENKPVVPNDVPFAIQGLFAIIPQLDIQVILSNKSLQRLDLSNHIVGPAMLMVNFGSGESELGIGAFKTAHKGRLSLLGEFDKERFPGIDYLLDRKGEVCVKQFYTHKQNGQGHQVKVRLEKDLEYNKIQMEANVHYWSASLINMGYSYAAACQADATWPVPFSDIPQLRYVAAGVFLVLKEGSNELKRLNGAQVSRSFLIEEVIPGDDFVKYVHNSCATPEIGPEDSDFPKAEFLLAMQHVQYEKLYRTVYVSDFQGSGNLLTDAQVMTSPALVEENTSMFGDGNVDVAFKNFPRQHVCNPWCRWFGFNDFVFDDLYSETPRDSCFRKPKV</sequence>
<evidence type="ECO:0000256" key="1">
    <source>
        <dbReference type="ARBA" id="ARBA00022527"/>
    </source>
</evidence>
<dbReference type="InterPro" id="IPR004166">
    <property type="entry name" value="a-kinase_dom"/>
</dbReference>
<evidence type="ECO:0000313" key="8">
    <source>
        <dbReference type="EMBL" id="KAK7043074.1"/>
    </source>
</evidence>
<dbReference type="EMBL" id="JAYKXP010000076">
    <property type="protein sequence ID" value="KAK7030366.1"/>
    <property type="molecule type" value="Genomic_DNA"/>
</dbReference>
<evidence type="ECO:0000256" key="2">
    <source>
        <dbReference type="ARBA" id="ARBA00022679"/>
    </source>
</evidence>
<name>A0AAW0BU12_9AGAR</name>
<feature type="region of interest" description="Disordered" evidence="4">
    <location>
        <begin position="71"/>
        <end position="94"/>
    </location>
</feature>
<evidence type="ECO:0000256" key="4">
    <source>
        <dbReference type="SAM" id="MobiDB-lite"/>
    </source>
</evidence>
<accession>A0AAW0BU12</accession>
<dbReference type="GO" id="GO:0005524">
    <property type="term" value="F:ATP binding"/>
    <property type="evidence" value="ECO:0007669"/>
    <property type="project" value="InterPro"/>
</dbReference>
<dbReference type="Pfam" id="PF02816">
    <property type="entry name" value="Alpha_kinase"/>
    <property type="match status" value="1"/>
</dbReference>
<gene>
    <name evidence="8" type="ORF">VNI00_008427</name>
    <name evidence="6" type="ORF">VNI00_014110</name>
    <name evidence="7" type="ORF">VNI00_014124</name>
</gene>
<dbReference type="SUPFAM" id="SSF56112">
    <property type="entry name" value="Protein kinase-like (PK-like)"/>
    <property type="match status" value="1"/>
</dbReference>